<dbReference type="SUPFAM" id="SSF116922">
    <property type="entry name" value="YugE-like"/>
    <property type="match status" value="1"/>
</dbReference>
<dbReference type="OrthoDB" id="773332at2"/>
<evidence type="ECO:0008006" key="3">
    <source>
        <dbReference type="Google" id="ProtNLM"/>
    </source>
</evidence>
<evidence type="ECO:0000313" key="2">
    <source>
        <dbReference type="Proteomes" id="UP000036850"/>
    </source>
</evidence>
<gene>
    <name evidence="1" type="ORF">AC626_02970</name>
</gene>
<dbReference type="Gene3D" id="1.10.340.20">
    <property type="entry name" value="Apc36109-like domain"/>
    <property type="match status" value="1"/>
</dbReference>
<evidence type="ECO:0000313" key="1">
    <source>
        <dbReference type="EMBL" id="KNC68728.1"/>
    </source>
</evidence>
<accession>A0A0L0EY39</accession>
<reference evidence="2" key="1">
    <citation type="submission" date="2015-07" db="EMBL/GenBank/DDBJ databases">
        <title>Draft genome sequence of a Pseudoalteromonas rubra strain, OCN096, isolated from Kaneohe Bay, Oahu, Hawaii.</title>
        <authorList>
            <person name="Beurmann S."/>
            <person name="Ushijima B."/>
            <person name="Belcaid M."/>
            <person name="Callahan S.M."/>
            <person name="Aeby G.S."/>
        </authorList>
    </citation>
    <scope>NUCLEOTIDE SEQUENCE [LARGE SCALE GENOMIC DNA]</scope>
    <source>
        <strain evidence="2">OCN096</strain>
    </source>
</reference>
<dbReference type="EMBL" id="LFZX01000012">
    <property type="protein sequence ID" value="KNC68728.1"/>
    <property type="molecule type" value="Genomic_DNA"/>
</dbReference>
<protein>
    <recommendedName>
        <fullName evidence="3">DUF1871 domain-containing protein</fullName>
    </recommendedName>
</protein>
<dbReference type="Proteomes" id="UP000036850">
    <property type="component" value="Unassembled WGS sequence"/>
</dbReference>
<proteinExistence type="predicted"/>
<comment type="caution">
    <text evidence="1">The sequence shown here is derived from an EMBL/GenBank/DDBJ whole genome shotgun (WGS) entry which is preliminary data.</text>
</comment>
<sequence>MKAKQKELYKAIALILWHDWDPIGVNDGENEWDDEYDSYVPHLFQLVLKDKDASNIAQYLSSSIKQNMGRSVSEQHNLEIAHKIVGAKKHILG</sequence>
<dbReference type="InterPro" id="IPR023162">
    <property type="entry name" value="Apc36109-like_dom_sf"/>
</dbReference>
<dbReference type="AlphaFoldDB" id="A0A0L0EY39"/>
<name>A0A0L0EY39_9GAMM</name>
<organism evidence="1 2">
    <name type="scientific">Pseudoalteromonas rubra</name>
    <dbReference type="NCBI Taxonomy" id="43658"/>
    <lineage>
        <taxon>Bacteria</taxon>
        <taxon>Pseudomonadati</taxon>
        <taxon>Pseudomonadota</taxon>
        <taxon>Gammaproteobacteria</taxon>
        <taxon>Alteromonadales</taxon>
        <taxon>Pseudoalteromonadaceae</taxon>
        <taxon>Pseudoalteromonas</taxon>
    </lineage>
</organism>
<dbReference type="PATRIC" id="fig|43658.6.peg.201"/>